<feature type="region of interest" description="Disordered" evidence="3">
    <location>
        <begin position="431"/>
        <end position="463"/>
    </location>
</feature>
<evidence type="ECO:0000313" key="5">
    <source>
        <dbReference type="Proteomes" id="UP000551758"/>
    </source>
</evidence>
<dbReference type="InterPro" id="IPR015915">
    <property type="entry name" value="Kelch-typ_b-propeller"/>
</dbReference>
<dbReference type="InterPro" id="IPR006652">
    <property type="entry name" value="Kelch_1"/>
</dbReference>
<keyword evidence="1" id="KW-0880">Kelch repeat</keyword>
<name>A0A7J7FFE4_DICBM</name>
<feature type="non-terminal residue" evidence="4">
    <location>
        <position position="495"/>
    </location>
</feature>
<gene>
    <name evidence="4" type="ORF">HPG69_001320</name>
</gene>
<dbReference type="EMBL" id="JACDTQ010000745">
    <property type="protein sequence ID" value="KAF5926691.1"/>
    <property type="molecule type" value="Genomic_DNA"/>
</dbReference>
<comment type="caution">
    <text evidence="4">The sequence shown here is derived from an EMBL/GenBank/DDBJ whole genome shotgun (WGS) entry which is preliminary data.</text>
</comment>
<dbReference type="PANTHER" id="PTHR45632:SF3">
    <property type="entry name" value="KELCH-LIKE PROTEIN 32"/>
    <property type="match status" value="1"/>
</dbReference>
<dbReference type="AlphaFoldDB" id="A0A7J7FFE4"/>
<dbReference type="PANTHER" id="PTHR45632">
    <property type="entry name" value="LD33804P"/>
    <property type="match status" value="1"/>
</dbReference>
<dbReference type="Proteomes" id="UP000551758">
    <property type="component" value="Unassembled WGS sequence"/>
</dbReference>
<dbReference type="Pfam" id="PF13964">
    <property type="entry name" value="Beta-prop_Calicin"/>
    <property type="match status" value="1"/>
</dbReference>
<evidence type="ECO:0000256" key="2">
    <source>
        <dbReference type="ARBA" id="ARBA00022737"/>
    </source>
</evidence>
<evidence type="ECO:0000256" key="3">
    <source>
        <dbReference type="SAM" id="MobiDB-lite"/>
    </source>
</evidence>
<keyword evidence="5" id="KW-1185">Reference proteome</keyword>
<protein>
    <submittedName>
        <fullName evidence="4">Uncharacterized protein</fullName>
    </submittedName>
</protein>
<reference evidence="4 5" key="1">
    <citation type="journal article" date="2020" name="Mol. Biol. Evol.">
        <title>Interspecific Gene Flow and the Evolution of Specialization in Black and White Rhinoceros.</title>
        <authorList>
            <person name="Moodley Y."/>
            <person name="Westbury M.V."/>
            <person name="Russo I.M."/>
            <person name="Gopalakrishnan S."/>
            <person name="Rakotoarivelo A."/>
            <person name="Olsen R.A."/>
            <person name="Prost S."/>
            <person name="Tunstall T."/>
            <person name="Ryder O.A."/>
            <person name="Dalen L."/>
            <person name="Bruford M.W."/>
        </authorList>
    </citation>
    <scope>NUCLEOTIDE SEQUENCE [LARGE SCALE GENOMIC DNA]</scope>
    <source>
        <strain evidence="4">SBR-YM</strain>
        <tissue evidence="4">Skin</tissue>
    </source>
</reference>
<sequence length="495" mass="54751">VKSLISSNDVKTTDELFITLDPNYLSLATVDQLLVYFYSSKVVIMEQNVEELLHGAHPVNCLRYLFLAEMFGLKEVSDLAYSGIRDNFHYWASPEGSMPEDFMCCPPVIVGCLLQDENLYDEQEKYFTKFFYYINLNAISNKTLMFASNELRGTKNNSAHATLIESVLQRKGALLDSVVILGGQKAQGKFSDGVFAYIIQDNLWLKLSEMPYQAVALSATFAGCYIYISGGTTDQISGLKTAWRYDMDDNSWTKLPDLPIRLVFHTMVTCQGTVYSVGGSIATRQYVSNIYHYDERKEAWRLAGKMSIPMDATAMITKSNRNLYVVTGQCLVKSSISGCRTALTPKLGKQSRVSPSPMSSITGPCSLFMKTTSSPHSMEMNLQKIKANKMTISQPLLPNSCPLDESHAICSVGDGRVFVCGGVTTASDVQKKDSLHHQSKCLPAGPKDRQVEDPGPPTGGTGLSCLLSSQATLQDSSKELNHFLAGRIKNKKRIR</sequence>
<keyword evidence="2" id="KW-0677">Repeat</keyword>
<dbReference type="SMART" id="SM00612">
    <property type="entry name" value="Kelch"/>
    <property type="match status" value="3"/>
</dbReference>
<proteinExistence type="predicted"/>
<evidence type="ECO:0000313" key="4">
    <source>
        <dbReference type="EMBL" id="KAF5926691.1"/>
    </source>
</evidence>
<dbReference type="SUPFAM" id="SSF117281">
    <property type="entry name" value="Kelch motif"/>
    <property type="match status" value="1"/>
</dbReference>
<evidence type="ECO:0000256" key="1">
    <source>
        <dbReference type="ARBA" id="ARBA00022441"/>
    </source>
</evidence>
<dbReference type="Gene3D" id="2.120.10.80">
    <property type="entry name" value="Kelch-type beta propeller"/>
    <property type="match status" value="1"/>
</dbReference>
<organism evidence="4 5">
    <name type="scientific">Diceros bicornis minor</name>
    <name type="common">South-central black rhinoceros</name>
    <dbReference type="NCBI Taxonomy" id="77932"/>
    <lineage>
        <taxon>Eukaryota</taxon>
        <taxon>Metazoa</taxon>
        <taxon>Chordata</taxon>
        <taxon>Craniata</taxon>
        <taxon>Vertebrata</taxon>
        <taxon>Euteleostomi</taxon>
        <taxon>Mammalia</taxon>
        <taxon>Eutheria</taxon>
        <taxon>Laurasiatheria</taxon>
        <taxon>Perissodactyla</taxon>
        <taxon>Rhinocerotidae</taxon>
        <taxon>Diceros</taxon>
    </lineage>
</organism>
<feature type="non-terminal residue" evidence="4">
    <location>
        <position position="1"/>
    </location>
</feature>
<accession>A0A7J7FFE4</accession>